<dbReference type="Pfam" id="PF00571">
    <property type="entry name" value="CBS"/>
    <property type="match status" value="1"/>
</dbReference>
<keyword evidence="4" id="KW-1185">Reference proteome</keyword>
<dbReference type="AlphaFoldDB" id="A0A3N4I5E6"/>
<protein>
    <recommendedName>
        <fullName evidence="2">CBS domain-containing protein</fullName>
    </recommendedName>
</protein>
<dbReference type="STRING" id="1160509.A0A3N4I5E6"/>
<sequence length="172" mass="19128">MVNAPPPPISPNATPQLTEDLKARIRGASVLDLQLPDAFSARPDTKLVDALELAYERDYDHLTVISPERKLLGYLSIPSIRAKLDSGEIPNDENLKKLEVNDVMTRFVKKGEKRKFREITPETGLKKLFEFFEQEGENGEDFAVVTDGTSSGWVVGVVTRADLAGFLSRRPS</sequence>
<keyword evidence="1" id="KW-0129">CBS domain</keyword>
<dbReference type="PROSITE" id="PS51371">
    <property type="entry name" value="CBS"/>
    <property type="match status" value="2"/>
</dbReference>
<dbReference type="Proteomes" id="UP000275078">
    <property type="component" value="Unassembled WGS sequence"/>
</dbReference>
<organism evidence="3 4">
    <name type="scientific">Ascobolus immersus RN42</name>
    <dbReference type="NCBI Taxonomy" id="1160509"/>
    <lineage>
        <taxon>Eukaryota</taxon>
        <taxon>Fungi</taxon>
        <taxon>Dikarya</taxon>
        <taxon>Ascomycota</taxon>
        <taxon>Pezizomycotina</taxon>
        <taxon>Pezizomycetes</taxon>
        <taxon>Pezizales</taxon>
        <taxon>Ascobolaceae</taxon>
        <taxon>Ascobolus</taxon>
    </lineage>
</organism>
<dbReference type="PANTHER" id="PTHR42115:SF1">
    <property type="entry name" value="BETA-SYNTHASE (BETA-THIONASE), PUTATIVE (AFU_ORTHOLOGUE AFUA_3G08420)-RELATED"/>
    <property type="match status" value="1"/>
</dbReference>
<dbReference type="SMART" id="SM00116">
    <property type="entry name" value="CBS"/>
    <property type="match status" value="2"/>
</dbReference>
<reference evidence="3 4" key="1">
    <citation type="journal article" date="2018" name="Nat. Ecol. Evol.">
        <title>Pezizomycetes genomes reveal the molecular basis of ectomycorrhizal truffle lifestyle.</title>
        <authorList>
            <person name="Murat C."/>
            <person name="Payen T."/>
            <person name="Noel B."/>
            <person name="Kuo A."/>
            <person name="Morin E."/>
            <person name="Chen J."/>
            <person name="Kohler A."/>
            <person name="Krizsan K."/>
            <person name="Balestrini R."/>
            <person name="Da Silva C."/>
            <person name="Montanini B."/>
            <person name="Hainaut M."/>
            <person name="Levati E."/>
            <person name="Barry K.W."/>
            <person name="Belfiori B."/>
            <person name="Cichocki N."/>
            <person name="Clum A."/>
            <person name="Dockter R.B."/>
            <person name="Fauchery L."/>
            <person name="Guy J."/>
            <person name="Iotti M."/>
            <person name="Le Tacon F."/>
            <person name="Lindquist E.A."/>
            <person name="Lipzen A."/>
            <person name="Malagnac F."/>
            <person name="Mello A."/>
            <person name="Molinier V."/>
            <person name="Miyauchi S."/>
            <person name="Poulain J."/>
            <person name="Riccioni C."/>
            <person name="Rubini A."/>
            <person name="Sitrit Y."/>
            <person name="Splivallo R."/>
            <person name="Traeger S."/>
            <person name="Wang M."/>
            <person name="Zifcakova L."/>
            <person name="Wipf D."/>
            <person name="Zambonelli A."/>
            <person name="Paolocci F."/>
            <person name="Nowrousian M."/>
            <person name="Ottonello S."/>
            <person name="Baldrian P."/>
            <person name="Spatafora J.W."/>
            <person name="Henrissat B."/>
            <person name="Nagy L.G."/>
            <person name="Aury J.M."/>
            <person name="Wincker P."/>
            <person name="Grigoriev I.V."/>
            <person name="Bonfante P."/>
            <person name="Martin F.M."/>
        </authorList>
    </citation>
    <scope>NUCLEOTIDE SEQUENCE [LARGE SCALE GENOMIC DNA]</scope>
    <source>
        <strain evidence="3 4">RN42</strain>
    </source>
</reference>
<evidence type="ECO:0000313" key="4">
    <source>
        <dbReference type="Proteomes" id="UP000275078"/>
    </source>
</evidence>
<evidence type="ECO:0000259" key="2">
    <source>
        <dbReference type="PROSITE" id="PS51371"/>
    </source>
</evidence>
<feature type="domain" description="CBS" evidence="2">
    <location>
        <begin position="104"/>
        <end position="172"/>
    </location>
</feature>
<accession>A0A3N4I5E6</accession>
<gene>
    <name evidence="3" type="ORF">BJ508DRAFT_414774</name>
</gene>
<dbReference type="EMBL" id="ML119680">
    <property type="protein sequence ID" value="RPA81325.1"/>
    <property type="molecule type" value="Genomic_DNA"/>
</dbReference>
<dbReference type="PANTHER" id="PTHR42115">
    <property type="entry name" value="BETA-SYNTHASE (BETA-THIONASE), PUTATIVE (AFU_ORTHOLOGUE AFUA_3G08420)-RELATED"/>
    <property type="match status" value="1"/>
</dbReference>
<dbReference type="SUPFAM" id="SSF54631">
    <property type="entry name" value="CBS-domain pair"/>
    <property type="match status" value="1"/>
</dbReference>
<evidence type="ECO:0000256" key="1">
    <source>
        <dbReference type="PROSITE-ProRule" id="PRU00703"/>
    </source>
</evidence>
<dbReference type="Gene3D" id="3.10.580.10">
    <property type="entry name" value="CBS-domain"/>
    <property type="match status" value="1"/>
</dbReference>
<name>A0A3N4I5E6_ASCIM</name>
<evidence type="ECO:0000313" key="3">
    <source>
        <dbReference type="EMBL" id="RPA81325.1"/>
    </source>
</evidence>
<dbReference type="InterPro" id="IPR046342">
    <property type="entry name" value="CBS_dom_sf"/>
</dbReference>
<dbReference type="InterPro" id="IPR000644">
    <property type="entry name" value="CBS_dom"/>
</dbReference>
<feature type="domain" description="CBS" evidence="2">
    <location>
        <begin position="34"/>
        <end position="93"/>
    </location>
</feature>
<proteinExistence type="predicted"/>
<dbReference type="OrthoDB" id="2536440at2759"/>